<reference evidence="5 6" key="1">
    <citation type="submission" date="2023-07" db="EMBL/GenBank/DDBJ databases">
        <title>Sequencing the genomes of 1000 actinobacteria strains.</title>
        <authorList>
            <person name="Klenk H.-P."/>
        </authorList>
    </citation>
    <scope>NUCLEOTIDE SEQUENCE [LARGE SCALE GENOMIC DNA]</scope>
    <source>
        <strain evidence="5 6">DSM 14555</strain>
    </source>
</reference>
<name>A0ABU1JE28_9MICC</name>
<dbReference type="SUPFAM" id="SSF51261">
    <property type="entry name" value="Duplicated hybrid motif"/>
    <property type="match status" value="1"/>
</dbReference>
<feature type="region of interest" description="Disordered" evidence="2">
    <location>
        <begin position="114"/>
        <end position="157"/>
    </location>
</feature>
<feature type="domain" description="M23ase beta-sheet core" evidence="4">
    <location>
        <begin position="61"/>
        <end position="130"/>
    </location>
</feature>
<keyword evidence="1 3" id="KW-0732">Signal</keyword>
<evidence type="ECO:0000313" key="6">
    <source>
        <dbReference type="Proteomes" id="UP001185069"/>
    </source>
</evidence>
<accession>A0ABU1JE28</accession>
<dbReference type="Gene3D" id="2.70.70.10">
    <property type="entry name" value="Glucose Permease (Domain IIA)"/>
    <property type="match status" value="1"/>
</dbReference>
<dbReference type="RefSeq" id="WP_309799878.1">
    <property type="nucleotide sequence ID" value="NZ_BAAAHY010000004.1"/>
</dbReference>
<sequence>MRILSAARPAGWLLALLLAAWPAVPAERPDPDRSGAWEWPLAPQPEIHRPFDPPERDWLPGHRGVDLAAVPGQDVLSPAAGTVSFSGWLVDRYVLAIEHGGLRSSFEPVRSSLAPGQAVQRSQPIGRIETELPGRAGPPVPAESEPGSPTEATGPAGHCSAEAAGCLHWGVRRGQVYLDPLDFLRDRRPSVLLSFAEPIAAIRTGPGKIRRWPKSR</sequence>
<dbReference type="PANTHER" id="PTHR21666:SF289">
    <property type="entry name" value="L-ALA--D-GLU ENDOPEPTIDASE"/>
    <property type="match status" value="1"/>
</dbReference>
<proteinExistence type="predicted"/>
<evidence type="ECO:0000256" key="1">
    <source>
        <dbReference type="ARBA" id="ARBA00022729"/>
    </source>
</evidence>
<feature type="chain" id="PRO_5047179030" evidence="3">
    <location>
        <begin position="26"/>
        <end position="216"/>
    </location>
</feature>
<dbReference type="InterPro" id="IPR016047">
    <property type="entry name" value="M23ase_b-sheet_dom"/>
</dbReference>
<dbReference type="GO" id="GO:0016787">
    <property type="term" value="F:hydrolase activity"/>
    <property type="evidence" value="ECO:0007669"/>
    <property type="project" value="UniProtKB-KW"/>
</dbReference>
<dbReference type="Proteomes" id="UP001185069">
    <property type="component" value="Unassembled WGS sequence"/>
</dbReference>
<feature type="signal peptide" evidence="3">
    <location>
        <begin position="1"/>
        <end position="25"/>
    </location>
</feature>
<dbReference type="InterPro" id="IPR011055">
    <property type="entry name" value="Dup_hybrid_motif"/>
</dbReference>
<dbReference type="InterPro" id="IPR050570">
    <property type="entry name" value="Cell_wall_metabolism_enzyme"/>
</dbReference>
<comment type="caution">
    <text evidence="5">The sequence shown here is derived from an EMBL/GenBank/DDBJ whole genome shotgun (WGS) entry which is preliminary data.</text>
</comment>
<evidence type="ECO:0000259" key="4">
    <source>
        <dbReference type="Pfam" id="PF01551"/>
    </source>
</evidence>
<organism evidence="5 6">
    <name type="scientific">Arthrobacter russicus</name>
    <dbReference type="NCBI Taxonomy" id="172040"/>
    <lineage>
        <taxon>Bacteria</taxon>
        <taxon>Bacillati</taxon>
        <taxon>Actinomycetota</taxon>
        <taxon>Actinomycetes</taxon>
        <taxon>Micrococcales</taxon>
        <taxon>Micrococcaceae</taxon>
        <taxon>Arthrobacter</taxon>
    </lineage>
</organism>
<dbReference type="PANTHER" id="PTHR21666">
    <property type="entry name" value="PEPTIDASE-RELATED"/>
    <property type="match status" value="1"/>
</dbReference>
<evidence type="ECO:0000313" key="5">
    <source>
        <dbReference type="EMBL" id="MDR6270665.1"/>
    </source>
</evidence>
<keyword evidence="6" id="KW-1185">Reference proteome</keyword>
<dbReference type="CDD" id="cd12797">
    <property type="entry name" value="M23_peptidase"/>
    <property type="match status" value="1"/>
</dbReference>
<dbReference type="EMBL" id="JAVDQF010000001">
    <property type="protein sequence ID" value="MDR6270665.1"/>
    <property type="molecule type" value="Genomic_DNA"/>
</dbReference>
<dbReference type="Pfam" id="PF01551">
    <property type="entry name" value="Peptidase_M23"/>
    <property type="match status" value="1"/>
</dbReference>
<keyword evidence="5" id="KW-0378">Hydrolase</keyword>
<evidence type="ECO:0000256" key="2">
    <source>
        <dbReference type="SAM" id="MobiDB-lite"/>
    </source>
</evidence>
<gene>
    <name evidence="5" type="ORF">JOE69_002903</name>
</gene>
<evidence type="ECO:0000256" key="3">
    <source>
        <dbReference type="SAM" id="SignalP"/>
    </source>
</evidence>
<protein>
    <submittedName>
        <fullName evidence="5">Murein DD-endopeptidase MepM/ murein hydrolase activator NlpD</fullName>
    </submittedName>
</protein>